<protein>
    <submittedName>
        <fullName evidence="2">Dihydrofolate reductase family protein</fullName>
    </submittedName>
</protein>
<dbReference type="InterPro" id="IPR050765">
    <property type="entry name" value="Riboflavin_Biosynth_HTPR"/>
</dbReference>
<dbReference type="AlphaFoldDB" id="A0A931H8H3"/>
<evidence type="ECO:0000313" key="3">
    <source>
        <dbReference type="Proteomes" id="UP000651050"/>
    </source>
</evidence>
<dbReference type="SUPFAM" id="SSF53597">
    <property type="entry name" value="Dihydrofolate reductase-like"/>
    <property type="match status" value="1"/>
</dbReference>
<reference evidence="2" key="1">
    <citation type="submission" date="2020-11" db="EMBL/GenBank/DDBJ databases">
        <title>Bacterial whole genome sequence for Caenimonas sp. DR4.4.</title>
        <authorList>
            <person name="Le V."/>
            <person name="Ko S.-R."/>
            <person name="Ahn C.-Y."/>
            <person name="Oh H.-M."/>
        </authorList>
    </citation>
    <scope>NUCLEOTIDE SEQUENCE</scope>
    <source>
        <strain evidence="2">DR4.4</strain>
    </source>
</reference>
<comment type="caution">
    <text evidence="2">The sequence shown here is derived from an EMBL/GenBank/DDBJ whole genome shotgun (WGS) entry which is preliminary data.</text>
</comment>
<dbReference type="InterPro" id="IPR024072">
    <property type="entry name" value="DHFR-like_dom_sf"/>
</dbReference>
<name>A0A931H8H3_9BURK</name>
<dbReference type="PANTHER" id="PTHR38011">
    <property type="entry name" value="DIHYDROFOLATE REDUCTASE FAMILY PROTEIN (AFU_ORTHOLOGUE AFUA_8G06820)"/>
    <property type="match status" value="1"/>
</dbReference>
<gene>
    <name evidence="2" type="ORF">I5803_20780</name>
</gene>
<evidence type="ECO:0000313" key="2">
    <source>
        <dbReference type="EMBL" id="MBG9390478.1"/>
    </source>
</evidence>
<accession>A0A931H8H3</accession>
<keyword evidence="3" id="KW-1185">Reference proteome</keyword>
<evidence type="ECO:0000259" key="1">
    <source>
        <dbReference type="Pfam" id="PF01872"/>
    </source>
</evidence>
<proteinExistence type="predicted"/>
<dbReference type="Pfam" id="PF01872">
    <property type="entry name" value="RibD_C"/>
    <property type="match status" value="1"/>
</dbReference>
<organism evidence="2 3">
    <name type="scientific">Caenimonas aquaedulcis</name>
    <dbReference type="NCBI Taxonomy" id="2793270"/>
    <lineage>
        <taxon>Bacteria</taxon>
        <taxon>Pseudomonadati</taxon>
        <taxon>Pseudomonadota</taxon>
        <taxon>Betaproteobacteria</taxon>
        <taxon>Burkholderiales</taxon>
        <taxon>Comamonadaceae</taxon>
        <taxon>Caenimonas</taxon>
    </lineage>
</organism>
<dbReference type="GO" id="GO:0009231">
    <property type="term" value="P:riboflavin biosynthetic process"/>
    <property type="evidence" value="ECO:0007669"/>
    <property type="project" value="InterPro"/>
</dbReference>
<dbReference type="Proteomes" id="UP000651050">
    <property type="component" value="Unassembled WGS sequence"/>
</dbReference>
<dbReference type="GO" id="GO:0008703">
    <property type="term" value="F:5-amino-6-(5-phosphoribosylamino)uracil reductase activity"/>
    <property type="evidence" value="ECO:0007669"/>
    <property type="project" value="InterPro"/>
</dbReference>
<dbReference type="Gene3D" id="3.40.430.10">
    <property type="entry name" value="Dihydrofolate Reductase, subunit A"/>
    <property type="match status" value="1"/>
</dbReference>
<sequence>MKVSIDGRSGGADGYAHWVDAWSDDYGLAERVDACLIGGRMYPGYEQYWTAIAEHPTTPLPMTGKPAHADEKKWSAFASKTPHYVLSSTLKDVAWPTTRFVRSLDAVRELQAQPGKAIYAMGGAMLIGTLLEAELLDELHLITYPVLAGPGASPFDHLRGTHAARLLFSRQIGEGRVHQAYQL</sequence>
<dbReference type="PANTHER" id="PTHR38011:SF11">
    <property type="entry name" value="2,5-DIAMINO-6-RIBOSYLAMINO-4(3H)-PYRIMIDINONE 5'-PHOSPHATE REDUCTASE"/>
    <property type="match status" value="1"/>
</dbReference>
<feature type="domain" description="Bacterial bifunctional deaminase-reductase C-terminal" evidence="1">
    <location>
        <begin position="2"/>
        <end position="175"/>
    </location>
</feature>
<dbReference type="InterPro" id="IPR002734">
    <property type="entry name" value="RibDG_C"/>
</dbReference>
<dbReference type="RefSeq" id="WP_196988217.1">
    <property type="nucleotide sequence ID" value="NZ_JADWYS010000001.1"/>
</dbReference>
<dbReference type="EMBL" id="JADWYS010000001">
    <property type="protein sequence ID" value="MBG9390478.1"/>
    <property type="molecule type" value="Genomic_DNA"/>
</dbReference>